<dbReference type="PANTHER" id="PTHR42985:SF10">
    <property type="entry name" value="SODIUM-COUPLED MONOCARBOXYLATE TRANSPORTER 1"/>
    <property type="match status" value="1"/>
</dbReference>
<evidence type="ECO:0000256" key="10">
    <source>
        <dbReference type="ARBA" id="ARBA00023201"/>
    </source>
</evidence>
<accession>A0A672FRC3</accession>
<dbReference type="InterPro" id="IPR051163">
    <property type="entry name" value="Sodium:Solute_Symporter_SSF"/>
</dbReference>
<feature type="transmembrane region" description="Helical" evidence="12">
    <location>
        <begin position="150"/>
        <end position="174"/>
    </location>
</feature>
<evidence type="ECO:0008006" key="15">
    <source>
        <dbReference type="Google" id="ProtNLM"/>
    </source>
</evidence>
<dbReference type="InParanoid" id="A0A672FRC3"/>
<reference evidence="13" key="2">
    <citation type="submission" date="2025-08" db="UniProtKB">
        <authorList>
            <consortium name="Ensembl"/>
        </authorList>
    </citation>
    <scope>IDENTIFICATION</scope>
</reference>
<evidence type="ECO:0000256" key="12">
    <source>
        <dbReference type="SAM" id="Phobius"/>
    </source>
</evidence>
<keyword evidence="14" id="KW-1185">Reference proteome</keyword>
<keyword evidence="6 12" id="KW-1133">Transmembrane helix</keyword>
<dbReference type="AlphaFoldDB" id="A0A672FRC3"/>
<evidence type="ECO:0000313" key="13">
    <source>
        <dbReference type="Ensembl" id="ENSSFAP00005001144.1"/>
    </source>
</evidence>
<evidence type="ECO:0000256" key="9">
    <source>
        <dbReference type="ARBA" id="ARBA00023136"/>
    </source>
</evidence>
<keyword evidence="10" id="KW-0739">Sodium transport</keyword>
<dbReference type="PANTHER" id="PTHR42985">
    <property type="entry name" value="SODIUM-COUPLED MONOCARBOXYLATE TRANSPORTER"/>
    <property type="match status" value="1"/>
</dbReference>
<keyword evidence="4" id="KW-1003">Cell membrane</keyword>
<dbReference type="OMA" id="MIWERAN"/>
<keyword evidence="9 12" id="KW-0472">Membrane</keyword>
<dbReference type="Proteomes" id="UP000472267">
    <property type="component" value="Chromosome 17"/>
</dbReference>
<dbReference type="InterPro" id="IPR038377">
    <property type="entry name" value="Na/Glc_symporter_sf"/>
</dbReference>
<evidence type="ECO:0000256" key="2">
    <source>
        <dbReference type="ARBA" id="ARBA00006434"/>
    </source>
</evidence>
<reference evidence="13" key="3">
    <citation type="submission" date="2025-09" db="UniProtKB">
        <authorList>
            <consortium name="Ensembl"/>
        </authorList>
    </citation>
    <scope>IDENTIFICATION</scope>
</reference>
<evidence type="ECO:0000256" key="1">
    <source>
        <dbReference type="ARBA" id="ARBA00004651"/>
    </source>
</evidence>
<dbReference type="PROSITE" id="PS50283">
    <property type="entry name" value="NA_SOLUT_SYMP_3"/>
    <property type="match status" value="1"/>
</dbReference>
<comment type="subcellular location">
    <subcellularLocation>
        <location evidence="1">Cell membrane</location>
        <topology evidence="1">Multi-pass membrane protein</topology>
    </subcellularLocation>
</comment>
<evidence type="ECO:0000256" key="11">
    <source>
        <dbReference type="RuleBase" id="RU362091"/>
    </source>
</evidence>
<feature type="transmembrane region" description="Helical" evidence="12">
    <location>
        <begin position="195"/>
        <end position="213"/>
    </location>
</feature>
<keyword evidence="5 12" id="KW-0812">Transmembrane</keyword>
<keyword evidence="8" id="KW-0406">Ion transport</keyword>
<dbReference type="GO" id="GO:0070062">
    <property type="term" value="C:extracellular exosome"/>
    <property type="evidence" value="ECO:0007669"/>
    <property type="project" value="TreeGrafter"/>
</dbReference>
<evidence type="ECO:0000256" key="4">
    <source>
        <dbReference type="ARBA" id="ARBA00022475"/>
    </source>
</evidence>
<evidence type="ECO:0000256" key="5">
    <source>
        <dbReference type="ARBA" id="ARBA00022692"/>
    </source>
</evidence>
<proteinExistence type="inferred from homology"/>
<evidence type="ECO:0000313" key="14">
    <source>
        <dbReference type="Proteomes" id="UP000472267"/>
    </source>
</evidence>
<evidence type="ECO:0000256" key="6">
    <source>
        <dbReference type="ARBA" id="ARBA00022989"/>
    </source>
</evidence>
<reference evidence="13" key="1">
    <citation type="submission" date="2019-06" db="EMBL/GenBank/DDBJ databases">
        <authorList>
            <consortium name="Wellcome Sanger Institute Data Sharing"/>
        </authorList>
    </citation>
    <scope>NUCLEOTIDE SEQUENCE [LARGE SCALE GENOMIC DNA]</scope>
</reference>
<dbReference type="Gene3D" id="1.20.1730.10">
    <property type="entry name" value="Sodium/glucose cotransporter"/>
    <property type="match status" value="1"/>
</dbReference>
<protein>
    <recommendedName>
        <fullName evidence="15">Solute carrier family 5 member 8</fullName>
    </recommendedName>
</protein>
<evidence type="ECO:0000256" key="7">
    <source>
        <dbReference type="ARBA" id="ARBA00023053"/>
    </source>
</evidence>
<feature type="transmembrane region" description="Helical" evidence="12">
    <location>
        <begin position="53"/>
        <end position="71"/>
    </location>
</feature>
<evidence type="ECO:0000256" key="3">
    <source>
        <dbReference type="ARBA" id="ARBA00022448"/>
    </source>
</evidence>
<dbReference type="GO" id="GO:0005343">
    <property type="term" value="F:organic acid:sodium symporter activity"/>
    <property type="evidence" value="ECO:0007669"/>
    <property type="project" value="TreeGrafter"/>
</dbReference>
<feature type="transmembrane region" description="Helical" evidence="12">
    <location>
        <begin position="91"/>
        <end position="118"/>
    </location>
</feature>
<keyword evidence="7" id="KW-0915">Sodium</keyword>
<evidence type="ECO:0000256" key="8">
    <source>
        <dbReference type="ARBA" id="ARBA00023065"/>
    </source>
</evidence>
<sequence length="253" mass="27625">MSPVQIGIMIAGYLAVMIKSLIKQGGFSTILADSQQGGRLNAWDFDLNPFRRHTFWTVVIGGTLGWVNVYGTNQAQVQRYAACRSVAQARIALFINLLGLWAILLSAMFAGLCIYSVYKRCDPWTAGLVSVPDELLPFLVKHTMAGEHGLLGLFFSAVYCGSLSTVSSSINALAAMTLEDLIKPYTAMSEKRLTALSKALSESFTLISLIWFLHIRGSHHHRLGDRRAAIGPVLSGNALSVCQHQSKNIPTLL</sequence>
<keyword evidence="3" id="KW-0813">Transport</keyword>
<dbReference type="GO" id="GO:0015730">
    <property type="term" value="P:propanoate transmembrane transport"/>
    <property type="evidence" value="ECO:0007669"/>
    <property type="project" value="TreeGrafter"/>
</dbReference>
<dbReference type="InterPro" id="IPR001734">
    <property type="entry name" value="Na/solute_symporter"/>
</dbReference>
<dbReference type="Pfam" id="PF00474">
    <property type="entry name" value="SSF"/>
    <property type="match status" value="1"/>
</dbReference>
<name>A0A672FRC3_SALFA</name>
<dbReference type="GO" id="GO:0005886">
    <property type="term" value="C:plasma membrane"/>
    <property type="evidence" value="ECO:0007669"/>
    <property type="project" value="UniProtKB-SubCell"/>
</dbReference>
<organism evidence="13 14">
    <name type="scientific">Salarias fasciatus</name>
    <name type="common">Jewelled blenny</name>
    <name type="synonym">Blennius fasciatus</name>
    <dbReference type="NCBI Taxonomy" id="181472"/>
    <lineage>
        <taxon>Eukaryota</taxon>
        <taxon>Metazoa</taxon>
        <taxon>Chordata</taxon>
        <taxon>Craniata</taxon>
        <taxon>Vertebrata</taxon>
        <taxon>Euteleostomi</taxon>
        <taxon>Actinopterygii</taxon>
        <taxon>Neopterygii</taxon>
        <taxon>Teleostei</taxon>
        <taxon>Neoteleostei</taxon>
        <taxon>Acanthomorphata</taxon>
        <taxon>Ovalentaria</taxon>
        <taxon>Blenniimorphae</taxon>
        <taxon>Blenniiformes</taxon>
        <taxon>Blennioidei</taxon>
        <taxon>Blenniidae</taxon>
        <taxon>Salariinae</taxon>
        <taxon>Salarias</taxon>
    </lineage>
</organism>
<comment type="similarity">
    <text evidence="2 11">Belongs to the sodium:solute symporter (SSF) (TC 2.A.21) family.</text>
</comment>
<dbReference type="Ensembl" id="ENSSFAT00005001204.1">
    <property type="protein sequence ID" value="ENSSFAP00005001144.1"/>
    <property type="gene ID" value="ENSSFAG00005000834.1"/>
</dbReference>